<accession>A0A9W8A1S9</accession>
<protein>
    <submittedName>
        <fullName evidence="2">Uncharacterized protein</fullName>
    </submittedName>
</protein>
<dbReference type="OrthoDB" id="5593200at2759"/>
<sequence>MDPSYSTPTHPAEPVDSASSELASAPTEVAVSGTHVGEDIVAEDSDHGGDGESEDEDEASRYTGYAQLGDEAFGDFETASVEASDDESTVATTEPTREESKSEAETSYLHIGNRRIEVVVKPDRAISDEKADLIKSIMARLQLSDRAVPEWAKHVPEQAWMPVLASANGTTEAESENAKAAPSESATNTPTSTTGGF</sequence>
<feature type="compositionally biased region" description="Polar residues" evidence="1">
    <location>
        <begin position="184"/>
        <end position="197"/>
    </location>
</feature>
<organism evidence="2 3">
    <name type="scientific">Tieghemiomyces parasiticus</name>
    <dbReference type="NCBI Taxonomy" id="78921"/>
    <lineage>
        <taxon>Eukaryota</taxon>
        <taxon>Fungi</taxon>
        <taxon>Fungi incertae sedis</taxon>
        <taxon>Zoopagomycota</taxon>
        <taxon>Kickxellomycotina</taxon>
        <taxon>Dimargaritomycetes</taxon>
        <taxon>Dimargaritales</taxon>
        <taxon>Dimargaritaceae</taxon>
        <taxon>Tieghemiomyces</taxon>
    </lineage>
</organism>
<dbReference type="Pfam" id="PF06910">
    <property type="entry name" value="MEA1"/>
    <property type="match status" value="1"/>
</dbReference>
<feature type="region of interest" description="Disordered" evidence="1">
    <location>
        <begin position="164"/>
        <end position="197"/>
    </location>
</feature>
<dbReference type="EMBL" id="JANBPT010000425">
    <property type="protein sequence ID" value="KAJ1921134.1"/>
    <property type="molecule type" value="Genomic_DNA"/>
</dbReference>
<evidence type="ECO:0000313" key="2">
    <source>
        <dbReference type="EMBL" id="KAJ1921134.1"/>
    </source>
</evidence>
<feature type="region of interest" description="Disordered" evidence="1">
    <location>
        <begin position="1"/>
        <end position="106"/>
    </location>
</feature>
<feature type="compositionally biased region" description="Basic and acidic residues" evidence="1">
    <location>
        <begin position="95"/>
        <end position="104"/>
    </location>
</feature>
<proteinExistence type="predicted"/>
<gene>
    <name evidence="2" type="ORF">IWQ60_006825</name>
</gene>
<name>A0A9W8A1S9_9FUNG</name>
<dbReference type="Proteomes" id="UP001150569">
    <property type="component" value="Unassembled WGS sequence"/>
</dbReference>
<keyword evidence="3" id="KW-1185">Reference proteome</keyword>
<evidence type="ECO:0000256" key="1">
    <source>
        <dbReference type="SAM" id="MobiDB-lite"/>
    </source>
</evidence>
<reference evidence="2" key="1">
    <citation type="submission" date="2022-07" db="EMBL/GenBank/DDBJ databases">
        <title>Phylogenomic reconstructions and comparative analyses of Kickxellomycotina fungi.</title>
        <authorList>
            <person name="Reynolds N.K."/>
            <person name="Stajich J.E."/>
            <person name="Barry K."/>
            <person name="Grigoriev I.V."/>
            <person name="Crous P."/>
            <person name="Smith M.E."/>
        </authorList>
    </citation>
    <scope>NUCLEOTIDE SEQUENCE</scope>
    <source>
        <strain evidence="2">RSA 861</strain>
    </source>
</reference>
<dbReference type="AlphaFoldDB" id="A0A9W8A1S9"/>
<evidence type="ECO:0000313" key="3">
    <source>
        <dbReference type="Proteomes" id="UP001150569"/>
    </source>
</evidence>
<comment type="caution">
    <text evidence="2">The sequence shown here is derived from an EMBL/GenBank/DDBJ whole genome shotgun (WGS) entry which is preliminary data.</text>
</comment>